<comment type="caution">
    <text evidence="2">The sequence shown here is derived from an EMBL/GenBank/DDBJ whole genome shotgun (WGS) entry which is preliminary data.</text>
</comment>
<dbReference type="EMBL" id="JADCUA010000018">
    <property type="protein sequence ID" value="KAH9833464.1"/>
    <property type="molecule type" value="Genomic_DNA"/>
</dbReference>
<accession>A0ABQ8K8B4</accession>
<gene>
    <name evidence="2" type="ORF">C8Q71DRAFT_184472</name>
</gene>
<evidence type="ECO:0000313" key="2">
    <source>
        <dbReference type="EMBL" id="KAH9833464.1"/>
    </source>
</evidence>
<organism evidence="2 3">
    <name type="scientific">Rhodofomes roseus</name>
    <dbReference type="NCBI Taxonomy" id="34475"/>
    <lineage>
        <taxon>Eukaryota</taxon>
        <taxon>Fungi</taxon>
        <taxon>Dikarya</taxon>
        <taxon>Basidiomycota</taxon>
        <taxon>Agaricomycotina</taxon>
        <taxon>Agaricomycetes</taxon>
        <taxon>Polyporales</taxon>
        <taxon>Rhodofomes</taxon>
    </lineage>
</organism>
<name>A0ABQ8K8B4_9APHY</name>
<sequence>MDPFFTELNNAGRWRFCHIDTVFSCCEDCWRTEPQYRSFIQSHTRSCPGFFRAKGVNSGPRPCSRALSNVRDIERRNRPKLAFLQALHDNDPDLLDDNPRKLCLFDDRVTEWHWIQTYGRVPLPESLSRRIPLDIWYNVLQGIDSETDQVSTMLACRDWYQCFVHSDHCPALCIQDRKSLLHARTQYKQDGNIKQRLNLTTTLRIHPRDGDSKAFCDIVPVVLADCLPALRTLVLHGCIRPAMYPTFPRSLRSFSGLRRLKISDFILVSPGQLCRILVACPQLETLVLRNGRCTSAVPPSPTSHPAATSQTDMPQLQKLELCQLNRHLLAALVPWFTVVHPSFCTHVTDLSISSDISGKVAQLLTQLLRAIGRRLKRLTLVRTRARAHDDTPKQATISLTKNLSLLHVELRAEYNSERANTDLARAWRQTLETIPSVVQERIGVALTRTGRDDASRSDSESTQNAPSCGHSSSDIRCHYVPRGNVARYVEHLATQHPSLFRGIPRLCLSRTRKAGRTGLTRTAQCKAFAPEGHAISATCNRTLFAATENIARHLETAHTVRCRWVEQGKRCKAEISPLPLAVAVHILTHHSSLGRGEVFPEEQILLAQTASRLLGTEDEVMEGEEGEGVNTGRVRTVRVLLREMDLQQSWMNMQSIRASLAAHPDYTQWYICQQI</sequence>
<dbReference type="InterPro" id="IPR032675">
    <property type="entry name" value="LRR_dom_sf"/>
</dbReference>
<feature type="compositionally biased region" description="Polar residues" evidence="1">
    <location>
        <begin position="460"/>
        <end position="472"/>
    </location>
</feature>
<keyword evidence="3" id="KW-1185">Reference proteome</keyword>
<feature type="compositionally biased region" description="Basic and acidic residues" evidence="1">
    <location>
        <begin position="449"/>
        <end position="459"/>
    </location>
</feature>
<dbReference type="Proteomes" id="UP000814176">
    <property type="component" value="Unassembled WGS sequence"/>
</dbReference>
<evidence type="ECO:0000256" key="1">
    <source>
        <dbReference type="SAM" id="MobiDB-lite"/>
    </source>
</evidence>
<proteinExistence type="predicted"/>
<dbReference type="Gene3D" id="3.80.10.10">
    <property type="entry name" value="Ribonuclease Inhibitor"/>
    <property type="match status" value="1"/>
</dbReference>
<feature type="region of interest" description="Disordered" evidence="1">
    <location>
        <begin position="448"/>
        <end position="472"/>
    </location>
</feature>
<reference evidence="2 3" key="1">
    <citation type="journal article" date="2021" name="Environ. Microbiol.">
        <title>Gene family expansions and transcriptome signatures uncover fungal adaptations to wood decay.</title>
        <authorList>
            <person name="Hage H."/>
            <person name="Miyauchi S."/>
            <person name="Viragh M."/>
            <person name="Drula E."/>
            <person name="Min B."/>
            <person name="Chaduli D."/>
            <person name="Navarro D."/>
            <person name="Favel A."/>
            <person name="Norest M."/>
            <person name="Lesage-Meessen L."/>
            <person name="Balint B."/>
            <person name="Merenyi Z."/>
            <person name="de Eugenio L."/>
            <person name="Morin E."/>
            <person name="Martinez A.T."/>
            <person name="Baldrian P."/>
            <person name="Stursova M."/>
            <person name="Martinez M.J."/>
            <person name="Novotny C."/>
            <person name="Magnuson J.K."/>
            <person name="Spatafora J.W."/>
            <person name="Maurice S."/>
            <person name="Pangilinan J."/>
            <person name="Andreopoulos W."/>
            <person name="LaButti K."/>
            <person name="Hundley H."/>
            <person name="Na H."/>
            <person name="Kuo A."/>
            <person name="Barry K."/>
            <person name="Lipzen A."/>
            <person name="Henrissat B."/>
            <person name="Riley R."/>
            <person name="Ahrendt S."/>
            <person name="Nagy L.G."/>
            <person name="Grigoriev I.V."/>
            <person name="Martin F."/>
            <person name="Rosso M.N."/>
        </authorList>
    </citation>
    <scope>NUCLEOTIDE SEQUENCE [LARGE SCALE GENOMIC DNA]</scope>
    <source>
        <strain evidence="2 3">CIRM-BRFM 1785</strain>
    </source>
</reference>
<dbReference type="GeneID" id="71997565"/>
<dbReference type="SUPFAM" id="SSF52047">
    <property type="entry name" value="RNI-like"/>
    <property type="match status" value="1"/>
</dbReference>
<evidence type="ECO:0008006" key="4">
    <source>
        <dbReference type="Google" id="ProtNLM"/>
    </source>
</evidence>
<dbReference type="RefSeq" id="XP_047776204.1">
    <property type="nucleotide sequence ID" value="XM_047916833.1"/>
</dbReference>
<protein>
    <recommendedName>
        <fullName evidence="4">F-box domain-containing protein</fullName>
    </recommendedName>
</protein>
<evidence type="ECO:0000313" key="3">
    <source>
        <dbReference type="Proteomes" id="UP000814176"/>
    </source>
</evidence>